<keyword evidence="1" id="KW-1133">Transmembrane helix</keyword>
<dbReference type="Proteomes" id="UP000066049">
    <property type="component" value="Chromosome"/>
</dbReference>
<gene>
    <name evidence="2" type="ORF">CCON33237_0486</name>
</gene>
<dbReference type="InterPro" id="IPR009078">
    <property type="entry name" value="Ferritin-like_SF"/>
</dbReference>
<dbReference type="EMBL" id="CP012541">
    <property type="protein sequence ID" value="ALF47191.1"/>
    <property type="molecule type" value="Genomic_DNA"/>
</dbReference>
<dbReference type="PATRIC" id="fig|199.248.peg.513"/>
<protein>
    <submittedName>
        <fullName evidence="2">Ferritin-like diiron-binding domain protein</fullName>
    </submittedName>
</protein>
<feature type="transmembrane region" description="Helical" evidence="1">
    <location>
        <begin position="129"/>
        <end position="157"/>
    </location>
</feature>
<dbReference type="CDD" id="cd01044">
    <property type="entry name" value="Ferritin_CCC1_N"/>
    <property type="match status" value="1"/>
</dbReference>
<dbReference type="RefSeq" id="WP_054196243.1">
    <property type="nucleotide sequence ID" value="NZ_CABMKQ010000002.1"/>
</dbReference>
<evidence type="ECO:0000313" key="3">
    <source>
        <dbReference type="Proteomes" id="UP000066049"/>
    </source>
</evidence>
<accession>A0A0M4STM4</accession>
<dbReference type="InterPro" id="IPR039376">
    <property type="entry name" value="Ferritin_CCC1_N"/>
</dbReference>
<feature type="transmembrane region" description="Helical" evidence="1">
    <location>
        <begin position="258"/>
        <end position="279"/>
    </location>
</feature>
<reference evidence="3" key="1">
    <citation type="submission" date="2015-08" db="EMBL/GenBank/DDBJ databases">
        <title>Comparative genomics of the Campylobacter concisus group.</title>
        <authorList>
            <person name="Miller W.G."/>
            <person name="Yee E."/>
            <person name="Chapman M.H."/>
            <person name="Huynh S."/>
            <person name="Bono J.L."/>
            <person name="On S.L.W."/>
            <person name="St Leger J."/>
            <person name="Foster G."/>
            <person name="Parker C.T."/>
        </authorList>
    </citation>
    <scope>NUCLEOTIDE SEQUENCE [LARGE SCALE GENOMIC DNA]</scope>
    <source>
        <strain evidence="3">ATCC 33237</strain>
    </source>
</reference>
<name>A0A0M4STM4_9BACT</name>
<proteinExistence type="predicted"/>
<dbReference type="AlphaFoldDB" id="A0A0M4STM4"/>
<dbReference type="SUPFAM" id="SSF47240">
    <property type="entry name" value="Ferritin-like"/>
    <property type="match status" value="1"/>
</dbReference>
<dbReference type="KEGG" id="ccoc:CCON33237_0486"/>
<evidence type="ECO:0000313" key="2">
    <source>
        <dbReference type="EMBL" id="ALF47191.1"/>
    </source>
</evidence>
<keyword evidence="1" id="KW-0472">Membrane</keyword>
<dbReference type="GeneID" id="28662156"/>
<evidence type="ECO:0000256" key="1">
    <source>
        <dbReference type="SAM" id="Phobius"/>
    </source>
</evidence>
<feature type="transmembrane region" description="Helical" evidence="1">
    <location>
        <begin position="196"/>
        <end position="220"/>
    </location>
</feature>
<feature type="transmembrane region" description="Helical" evidence="1">
    <location>
        <begin position="226"/>
        <end position="246"/>
    </location>
</feature>
<organism evidence="2 3">
    <name type="scientific">Campylobacter concisus</name>
    <dbReference type="NCBI Taxonomy" id="199"/>
    <lineage>
        <taxon>Bacteria</taxon>
        <taxon>Pseudomonadati</taxon>
        <taxon>Campylobacterota</taxon>
        <taxon>Epsilonproteobacteria</taxon>
        <taxon>Campylobacterales</taxon>
        <taxon>Campylobacteraceae</taxon>
        <taxon>Campylobacter</taxon>
    </lineage>
</organism>
<sequence length="287" mass="32067">MLDKKRALKQLQNEADDTAIYTLLEASEKSEENKKILRKLITEEKRHYAFCQKITGESRTANLFKVIFYTILVKIFGTSFTLKFMESREEDAEQFYLGIVDEYPEARDIYNEEVNHENNLISMLKDTKLVNAGGIVLGMNDALVELTGTLSGIALAFSNTKSVGATGLIMGIAAALSMAGSAYLESKENPSDEIKPLTYSLYTGGSYIITTAFLILPFFIFSSGVYAVLSMFFFAFVAIITYNFYISVAKELKFLPRVIEMCVITFGVAIISFGIGFLVKHYFGLDI</sequence>
<keyword evidence="1" id="KW-0812">Transmembrane</keyword>
<feature type="transmembrane region" description="Helical" evidence="1">
    <location>
        <begin position="163"/>
        <end position="184"/>
    </location>
</feature>